<comment type="caution">
    <text evidence="3">The sequence shown here is derived from an EMBL/GenBank/DDBJ whole genome shotgun (WGS) entry which is preliminary data.</text>
</comment>
<feature type="region of interest" description="Disordered" evidence="2">
    <location>
        <begin position="273"/>
        <end position="311"/>
    </location>
</feature>
<dbReference type="InterPro" id="IPR007991">
    <property type="entry name" value="RNA_pol_I_trans_ini_fac_RRN3"/>
</dbReference>
<name>A0A9P6TVW7_9FUNG</name>
<dbReference type="Proteomes" id="UP000726737">
    <property type="component" value="Unassembled WGS sequence"/>
</dbReference>
<dbReference type="EMBL" id="JAAAJA010001059">
    <property type="protein sequence ID" value="KAG0248230.1"/>
    <property type="molecule type" value="Genomic_DNA"/>
</dbReference>
<organism evidence="3 4">
    <name type="scientific">Mortierella polycephala</name>
    <dbReference type="NCBI Taxonomy" id="41804"/>
    <lineage>
        <taxon>Eukaryota</taxon>
        <taxon>Fungi</taxon>
        <taxon>Fungi incertae sedis</taxon>
        <taxon>Mucoromycota</taxon>
        <taxon>Mortierellomycotina</taxon>
        <taxon>Mortierellomycetes</taxon>
        <taxon>Mortierellales</taxon>
        <taxon>Mortierellaceae</taxon>
        <taxon>Mortierella</taxon>
    </lineage>
</organism>
<dbReference type="PANTHER" id="PTHR12790:SF0">
    <property type="entry name" value="RNA POLYMERASE I-SPECIFIC TRANSCRIPTION INITIATION FACTOR RRN3-RELATED"/>
    <property type="match status" value="1"/>
</dbReference>
<comment type="similarity">
    <text evidence="1">Belongs to the RRN3 family.</text>
</comment>
<evidence type="ECO:0000313" key="3">
    <source>
        <dbReference type="EMBL" id="KAG0248230.1"/>
    </source>
</evidence>
<sequence length="644" mass="72035">MSTFDDTLYTVIDWNKKGDHAKYHELVENLRATAQYNAAEFFEQVHQLTPCTCLLDPSCRDLVNVILEAEWVQKSDCFVSKYVAFLSALVSAHTSWAEHTGSKKRSQQQEEDEYVHNAIKAVLDVVPNGPDVLLPVLESEFPAEHDSIHAQISYVSGILRVLDYAPVLHSKVIGIVVDRIMRMDSVCPLTTEDFDLLDSQMAYDAIFGDDTMPNNTHVQTHVNNLGPADPSNDTGLGAVSYPDPEVVVNTLDGMLCQVFMYLDRFVNTFNEHLSPSSPTSSPTSSPIPSSTSSSSSFSTPSTPSTPPFSFSLADEPSKPIQDLYTVLLLNFTESILRTSTSRHAQYLVFYLTSLSPIFIDYFLGTLIHRIVHAYDPQAQGAQAPSTVAAAAIERGVAAAAYLPSFLIRARYIDQEHIRMIVELLSDYALDVVKKVESTTAALANALAVSSRRLILRSRTRLNARLTALLDTDRNTVFYAVVQALLQIFCDHWRILQVRQDEGGVGRWHLGVEDIPRIVESQLKPLQLCTEEVVKQFSELSRALDLMDVIHSIVGVVSVVASRAPVARVNADEQVKSEPGENQEQVQEKTSRLLFEPYRLTLSAPFVKDLYVEKKKGKKEEEEEEEEDIEVKKEEKEQEVHEEKT</sequence>
<reference evidence="3" key="1">
    <citation type="journal article" date="2020" name="Fungal Divers.">
        <title>Resolving the Mortierellaceae phylogeny through synthesis of multi-gene phylogenetics and phylogenomics.</title>
        <authorList>
            <person name="Vandepol N."/>
            <person name="Liber J."/>
            <person name="Desiro A."/>
            <person name="Na H."/>
            <person name="Kennedy M."/>
            <person name="Barry K."/>
            <person name="Grigoriev I.V."/>
            <person name="Miller A.N."/>
            <person name="O'Donnell K."/>
            <person name="Stajich J.E."/>
            <person name="Bonito G."/>
        </authorList>
    </citation>
    <scope>NUCLEOTIDE SEQUENCE</scope>
    <source>
        <strain evidence="3">KOD948</strain>
    </source>
</reference>
<dbReference type="Pfam" id="PF05327">
    <property type="entry name" value="RRN3"/>
    <property type="match status" value="1"/>
</dbReference>
<gene>
    <name evidence="3" type="ORF">BG011_000304</name>
</gene>
<dbReference type="GO" id="GO:0001181">
    <property type="term" value="F:RNA polymerase I general transcription initiation factor activity"/>
    <property type="evidence" value="ECO:0007669"/>
    <property type="project" value="InterPro"/>
</dbReference>
<dbReference type="GO" id="GO:0005634">
    <property type="term" value="C:nucleus"/>
    <property type="evidence" value="ECO:0007669"/>
    <property type="project" value="TreeGrafter"/>
</dbReference>
<keyword evidence="4" id="KW-1185">Reference proteome</keyword>
<protein>
    <submittedName>
        <fullName evidence="3">Uncharacterized protein</fullName>
    </submittedName>
</protein>
<proteinExistence type="inferred from homology"/>
<dbReference type="PANTHER" id="PTHR12790">
    <property type="entry name" value="TRANSCRIPTION INITIATION FACTOR IA RRN3"/>
    <property type="match status" value="1"/>
</dbReference>
<dbReference type="OrthoDB" id="26970at2759"/>
<feature type="compositionally biased region" description="Basic and acidic residues" evidence="2">
    <location>
        <begin position="629"/>
        <end position="644"/>
    </location>
</feature>
<feature type="compositionally biased region" description="Low complexity" evidence="2">
    <location>
        <begin position="274"/>
        <end position="311"/>
    </location>
</feature>
<evidence type="ECO:0000256" key="1">
    <source>
        <dbReference type="ARBA" id="ARBA00010098"/>
    </source>
</evidence>
<dbReference type="AlphaFoldDB" id="A0A9P6TVW7"/>
<feature type="region of interest" description="Disordered" evidence="2">
    <location>
        <begin position="614"/>
        <end position="644"/>
    </location>
</feature>
<evidence type="ECO:0000313" key="4">
    <source>
        <dbReference type="Proteomes" id="UP000726737"/>
    </source>
</evidence>
<dbReference type="GO" id="GO:0001042">
    <property type="term" value="F:RNA polymerase I core binding"/>
    <property type="evidence" value="ECO:0007669"/>
    <property type="project" value="TreeGrafter"/>
</dbReference>
<accession>A0A9P6TVW7</accession>
<dbReference type="GO" id="GO:0006361">
    <property type="term" value="P:transcription initiation at RNA polymerase I promoter"/>
    <property type="evidence" value="ECO:0007669"/>
    <property type="project" value="InterPro"/>
</dbReference>
<evidence type="ECO:0000256" key="2">
    <source>
        <dbReference type="SAM" id="MobiDB-lite"/>
    </source>
</evidence>